<dbReference type="eggNOG" id="ENOG502QV9K">
    <property type="taxonomic scope" value="Eukaryota"/>
</dbReference>
<evidence type="ECO:0000259" key="3">
    <source>
        <dbReference type="Pfam" id="PF10488"/>
    </source>
</evidence>
<feature type="compositionally biased region" description="Acidic residues" evidence="2">
    <location>
        <begin position="340"/>
        <end position="350"/>
    </location>
</feature>
<organism evidence="4">
    <name type="scientific">Larimichthys crocea</name>
    <name type="common">Large yellow croaker</name>
    <name type="synonym">Pseudosciaena crocea</name>
    <dbReference type="NCBI Taxonomy" id="215358"/>
    <lineage>
        <taxon>Eukaryota</taxon>
        <taxon>Metazoa</taxon>
        <taxon>Chordata</taxon>
        <taxon>Craniata</taxon>
        <taxon>Vertebrata</taxon>
        <taxon>Euteleostomi</taxon>
        <taxon>Actinopterygii</taxon>
        <taxon>Neopterygii</taxon>
        <taxon>Teleostei</taxon>
        <taxon>Neoteleostei</taxon>
        <taxon>Acanthomorphata</taxon>
        <taxon>Eupercaria</taxon>
        <taxon>Sciaenidae</taxon>
        <taxon>Larimichthys</taxon>
    </lineage>
</organism>
<dbReference type="GO" id="GO:0000164">
    <property type="term" value="C:protein phosphatase type 1 complex"/>
    <property type="evidence" value="ECO:0007669"/>
    <property type="project" value="TreeGrafter"/>
</dbReference>
<protein>
    <submittedName>
        <fullName evidence="4">Protein phosphatase 1 regulatory subunit 15B</fullName>
    </submittedName>
</protein>
<feature type="compositionally biased region" description="Low complexity" evidence="2">
    <location>
        <begin position="388"/>
        <end position="430"/>
    </location>
</feature>
<dbReference type="GO" id="GO:0034976">
    <property type="term" value="P:response to endoplasmic reticulum stress"/>
    <property type="evidence" value="ECO:0007669"/>
    <property type="project" value="TreeGrafter"/>
</dbReference>
<feature type="compositionally biased region" description="Low complexity" evidence="2">
    <location>
        <begin position="511"/>
        <end position="526"/>
    </location>
</feature>
<dbReference type="InterPro" id="IPR051254">
    <property type="entry name" value="PPP1R15"/>
</dbReference>
<dbReference type="PANTHER" id="PTHR16489:SF11">
    <property type="entry name" value="PROTEIN PHOSPHATASE 1 REGULATORY SUBUNIT 15B"/>
    <property type="match status" value="1"/>
</dbReference>
<dbReference type="PANTHER" id="PTHR16489">
    <property type="entry name" value="GH11727P"/>
    <property type="match status" value="1"/>
</dbReference>
<name>A0A0F8AW45_LARCR</name>
<feature type="region of interest" description="Disordered" evidence="2">
    <location>
        <begin position="1"/>
        <end position="21"/>
    </location>
</feature>
<feature type="compositionally biased region" description="Polar residues" evidence="2">
    <location>
        <begin position="365"/>
        <end position="374"/>
    </location>
</feature>
<dbReference type="InterPro" id="IPR019523">
    <property type="entry name" value="Prot_Pase1_reg-su15A/B_C"/>
</dbReference>
<feature type="compositionally biased region" description="Basic and acidic residues" evidence="2">
    <location>
        <begin position="494"/>
        <end position="504"/>
    </location>
</feature>
<evidence type="ECO:0000256" key="2">
    <source>
        <dbReference type="SAM" id="MobiDB-lite"/>
    </source>
</evidence>
<dbReference type="GO" id="GO:0005783">
    <property type="term" value="C:endoplasmic reticulum"/>
    <property type="evidence" value="ECO:0007669"/>
    <property type="project" value="TreeGrafter"/>
</dbReference>
<gene>
    <name evidence="4" type="ORF">EH28_00630</name>
</gene>
<feature type="domain" description="Protein phosphatase 1 regulatory subunit 15A/B C-terminal" evidence="3">
    <location>
        <begin position="377"/>
        <end position="593"/>
    </location>
</feature>
<feature type="compositionally biased region" description="Acidic residues" evidence="2">
    <location>
        <begin position="314"/>
        <end position="326"/>
    </location>
</feature>
<dbReference type="AlphaFoldDB" id="A0A0F8AW45"/>
<dbReference type="GO" id="GO:0051246">
    <property type="term" value="P:regulation of protein metabolic process"/>
    <property type="evidence" value="ECO:0007669"/>
    <property type="project" value="UniProtKB-ARBA"/>
</dbReference>
<accession>A0A0F8AW45</accession>
<sequence>MFRNISGDGSSSPTGHGVASPGLNGQESSWIGLLSVVSRPAVSFLQKYLPGRSPVLPDRAGWMSGDLTSLVDEDSDFLSPLDLPPQHRAPHLTYLRCQHGLLQPEGGGALPWLTADSLREIGIDSGEEMNLCPQTQVGHLSSARTLLSQVWLNSEVRPRVGQDCATTRPWWGSLWGSKESSWAEDRTLTGRLCPQQPAPETKGPDTTESVTRWRLGERAGPPDHKDANNGGQNTEGSEPDHRLSIRNHLRHPGPLTPDQDNGYSSLEEEQLHLCRLYLLKPRTGPEPETGPTDTSDAVLTEMEEESPEESMSGEAEEEEEEQEAASEEVTKVSTPHVDASEDEVEDEVEDERLWKTWCHSTDPYNPLNFTAQLHSSTAPRTIPPTTPPSSTQSTPTSSPDLTLLPLSSPPLSSSSPPSSLDVWDDSTSASEADEAESLHLWRSFSCSSDPYSPLNFQAPLRTRDPGEAGTRARTKTRKTSQTGPCHTTASPPKYRKEEAEERLDSGFSEPCASSNTSTSSSTARRCSTTKKVRFCDDVEEFFASGGEEDEDRHGPWEELARDRCRFLRRCQEVEQSIAFCLQPQHRRKVYCRLAAIYTHA</sequence>
<feature type="compositionally biased region" description="Basic and acidic residues" evidence="2">
    <location>
        <begin position="214"/>
        <end position="227"/>
    </location>
</feature>
<reference evidence="4" key="1">
    <citation type="journal article" date="2015" name="PLoS Genet.">
        <title>Genome Sequencing of the Perciform Fish Larimichthys crocea Provides Insights into Molecular and Genetic Mechanisms of Stress Adaptation.</title>
        <authorList>
            <person name="Ao J."/>
            <person name="Mu Y."/>
            <person name="Xiang L.X."/>
            <person name="Fan D."/>
            <person name="Feng M."/>
            <person name="Zhang S."/>
            <person name="Shi Q."/>
            <person name="Zhu L.Y."/>
            <person name="Li T."/>
            <person name="Ding Y."/>
            <person name="Nie L."/>
            <person name="Li Q."/>
            <person name="Dong W.R."/>
            <person name="Jiang L."/>
            <person name="Sun B."/>
            <person name="Zhang X."/>
            <person name="Li M."/>
            <person name="Zhang H.Q."/>
            <person name="Xie S."/>
            <person name="Zhu Y."/>
            <person name="Jiang X."/>
            <person name="Wang X."/>
            <person name="Mu P."/>
            <person name="Chen W."/>
            <person name="Yue Z."/>
            <person name="Wang Z."/>
            <person name="Wang J."/>
            <person name="Shao J.Z."/>
            <person name="Chen X."/>
        </authorList>
    </citation>
    <scope>NUCLEOTIDE SEQUENCE [LARGE SCALE GENOMIC DNA]</scope>
    <source>
        <strain evidence="4">SSNF</strain>
        <tissue evidence="4">Blood</tissue>
    </source>
</reference>
<dbReference type="Pfam" id="PF10488">
    <property type="entry name" value="PP1c_bdg"/>
    <property type="match status" value="2"/>
</dbReference>
<comment type="similarity">
    <text evidence="1">Belongs to the PPP1R15 family.</text>
</comment>
<evidence type="ECO:0000256" key="1">
    <source>
        <dbReference type="ARBA" id="ARBA00010161"/>
    </source>
</evidence>
<feature type="region of interest" description="Disordered" evidence="2">
    <location>
        <begin position="281"/>
        <end position="350"/>
    </location>
</feature>
<feature type="region of interest" description="Disordered" evidence="2">
    <location>
        <begin position="185"/>
        <end position="263"/>
    </location>
</feature>
<feature type="compositionally biased region" description="Polar residues" evidence="2">
    <location>
        <begin position="480"/>
        <end position="490"/>
    </location>
</feature>
<feature type="region of interest" description="Disordered" evidence="2">
    <location>
        <begin position="454"/>
        <end position="528"/>
    </location>
</feature>
<evidence type="ECO:0000313" key="4">
    <source>
        <dbReference type="EMBL" id="KKF14106.1"/>
    </source>
</evidence>
<dbReference type="GO" id="GO:0019888">
    <property type="term" value="F:protein phosphatase regulator activity"/>
    <property type="evidence" value="ECO:0007669"/>
    <property type="project" value="TreeGrafter"/>
</dbReference>
<dbReference type="EMBL" id="KQ042490">
    <property type="protein sequence ID" value="KKF14106.1"/>
    <property type="molecule type" value="Genomic_DNA"/>
</dbReference>
<feature type="region of interest" description="Disordered" evidence="2">
    <location>
        <begin position="365"/>
        <end position="434"/>
    </location>
</feature>
<feature type="domain" description="Protein phosphatase 1 regulatory subunit 15A/B C-terminal" evidence="3">
    <location>
        <begin position="297"/>
        <end position="376"/>
    </location>
</feature>
<proteinExistence type="inferred from homology"/>